<evidence type="ECO:0000313" key="3">
    <source>
        <dbReference type="Proteomes" id="UP000192678"/>
    </source>
</evidence>
<evidence type="ECO:0000256" key="1">
    <source>
        <dbReference type="SAM" id="Phobius"/>
    </source>
</evidence>
<evidence type="ECO:0000313" key="2">
    <source>
        <dbReference type="EMBL" id="SMD18389.1"/>
    </source>
</evidence>
<feature type="transmembrane region" description="Helical" evidence="1">
    <location>
        <begin position="86"/>
        <end position="103"/>
    </location>
</feature>
<gene>
    <name evidence="2" type="ORF">SAMN04488101_12620</name>
</gene>
<accession>A0A1W2F8W4</accession>
<dbReference type="STRING" id="475255.SAMN04488101_12620"/>
<dbReference type="Proteomes" id="UP000192678">
    <property type="component" value="Unassembled WGS sequence"/>
</dbReference>
<keyword evidence="3" id="KW-1185">Reference proteome</keyword>
<feature type="transmembrane region" description="Helical" evidence="1">
    <location>
        <begin position="12"/>
        <end position="30"/>
    </location>
</feature>
<keyword evidence="1" id="KW-1133">Transmembrane helix</keyword>
<dbReference type="EMBL" id="FWYB01000026">
    <property type="protein sequence ID" value="SMD18389.1"/>
    <property type="molecule type" value="Genomic_DNA"/>
</dbReference>
<keyword evidence="1" id="KW-0472">Membrane</keyword>
<sequence>MNTSKLKLALHWLLFVVGFYLFWGLSYLILTKFALSQVSSFEHNAGNIWSQMTATDIFWFVMFIFGIAVVIYVIRLFIRYAPNVKIAVLIYAVLIIVSVAVLVDKLAETTKALNLMPHVIINLAFLVPMAMMFFKGGENKNTTDLEDEDPDL</sequence>
<name>A0A1W2F8W4_9SPHI</name>
<dbReference type="RefSeq" id="WP_084292524.1">
    <property type="nucleotide sequence ID" value="NZ_FWYB01000026.1"/>
</dbReference>
<keyword evidence="1" id="KW-0812">Transmembrane</keyword>
<organism evidence="2 3">
    <name type="scientific">Pedobacter nyackensis</name>
    <dbReference type="NCBI Taxonomy" id="475255"/>
    <lineage>
        <taxon>Bacteria</taxon>
        <taxon>Pseudomonadati</taxon>
        <taxon>Bacteroidota</taxon>
        <taxon>Sphingobacteriia</taxon>
        <taxon>Sphingobacteriales</taxon>
        <taxon>Sphingobacteriaceae</taxon>
        <taxon>Pedobacter</taxon>
    </lineage>
</organism>
<dbReference type="AlphaFoldDB" id="A0A1W2F8W4"/>
<reference evidence="2 3" key="1">
    <citation type="submission" date="2017-04" db="EMBL/GenBank/DDBJ databases">
        <authorList>
            <person name="Afonso C.L."/>
            <person name="Miller P.J."/>
            <person name="Scott M.A."/>
            <person name="Spackman E."/>
            <person name="Goraichik I."/>
            <person name="Dimitrov K.M."/>
            <person name="Suarez D.L."/>
            <person name="Swayne D.E."/>
        </authorList>
    </citation>
    <scope>NUCLEOTIDE SEQUENCE [LARGE SCALE GENOMIC DNA]</scope>
    <source>
        <strain evidence="2 3">DSM 19625</strain>
    </source>
</reference>
<proteinExistence type="predicted"/>
<protein>
    <submittedName>
        <fullName evidence="2">Uncharacterized protein</fullName>
    </submittedName>
</protein>
<dbReference type="OrthoDB" id="771056at2"/>
<feature type="transmembrane region" description="Helical" evidence="1">
    <location>
        <begin position="115"/>
        <end position="134"/>
    </location>
</feature>
<feature type="transmembrane region" description="Helical" evidence="1">
    <location>
        <begin position="57"/>
        <end position="74"/>
    </location>
</feature>